<accession>A0A645E1E5</accession>
<proteinExistence type="predicted"/>
<sequence length="181" mass="20657">MMPQVKNFGRLFFRGRGIIISNHFSLSDPIRLGMVAPRPVHFMAKQELFNTPLKRFFLKGLLAFPVYRKHADMVSLKQAMTVLERGRIFGIFPEGRRSMTGELDTFEKGAAFLALRCNAPIIPVYADPDWKKHKKIRMIVGEAIDVNQIAEARAGRGVDAVTEAIRDRMQALKNEMELELR</sequence>
<dbReference type="SUPFAM" id="SSF69593">
    <property type="entry name" value="Glycerol-3-phosphate (1)-acyltransferase"/>
    <property type="match status" value="1"/>
</dbReference>
<dbReference type="SMART" id="SM00563">
    <property type="entry name" value="PlsC"/>
    <property type="match status" value="1"/>
</dbReference>
<evidence type="ECO:0000256" key="2">
    <source>
        <dbReference type="ARBA" id="ARBA00023315"/>
    </source>
</evidence>
<dbReference type="GO" id="GO:0003841">
    <property type="term" value="F:1-acylglycerol-3-phosphate O-acyltransferase activity"/>
    <property type="evidence" value="ECO:0007669"/>
    <property type="project" value="TreeGrafter"/>
</dbReference>
<evidence type="ECO:0000313" key="4">
    <source>
        <dbReference type="EMBL" id="MPM95208.1"/>
    </source>
</evidence>
<keyword evidence="2 4" id="KW-0012">Acyltransferase</keyword>
<dbReference type="InterPro" id="IPR002123">
    <property type="entry name" value="Plipid/glycerol_acylTrfase"/>
</dbReference>
<dbReference type="GO" id="GO:0006654">
    <property type="term" value="P:phosphatidic acid biosynthetic process"/>
    <property type="evidence" value="ECO:0007669"/>
    <property type="project" value="TreeGrafter"/>
</dbReference>
<feature type="domain" description="Phospholipid/glycerol acyltransferase" evidence="3">
    <location>
        <begin position="17"/>
        <end position="129"/>
    </location>
</feature>
<comment type="caution">
    <text evidence="4">The sequence shown here is derived from an EMBL/GenBank/DDBJ whole genome shotgun (WGS) entry which is preliminary data.</text>
</comment>
<dbReference type="PANTHER" id="PTHR10434:SF40">
    <property type="entry name" value="1-ACYL-SN-GLYCEROL-3-PHOSPHATE ACYLTRANSFERASE"/>
    <property type="match status" value="1"/>
</dbReference>
<dbReference type="EMBL" id="VSSQ01041728">
    <property type="protein sequence ID" value="MPM95208.1"/>
    <property type="molecule type" value="Genomic_DNA"/>
</dbReference>
<gene>
    <name evidence="4" type="primary">plsC_20</name>
    <name evidence="4" type="ORF">SDC9_142361</name>
</gene>
<evidence type="ECO:0000259" key="3">
    <source>
        <dbReference type="SMART" id="SM00563"/>
    </source>
</evidence>
<dbReference type="PANTHER" id="PTHR10434">
    <property type="entry name" value="1-ACYL-SN-GLYCEROL-3-PHOSPHATE ACYLTRANSFERASE"/>
    <property type="match status" value="1"/>
</dbReference>
<reference evidence="4" key="1">
    <citation type="submission" date="2019-08" db="EMBL/GenBank/DDBJ databases">
        <authorList>
            <person name="Kucharzyk K."/>
            <person name="Murdoch R.W."/>
            <person name="Higgins S."/>
            <person name="Loffler F."/>
        </authorList>
    </citation>
    <scope>NUCLEOTIDE SEQUENCE</scope>
</reference>
<dbReference type="CDD" id="cd07989">
    <property type="entry name" value="LPLAT_AGPAT-like"/>
    <property type="match status" value="1"/>
</dbReference>
<dbReference type="EC" id="2.3.1.-" evidence="4"/>
<keyword evidence="1 4" id="KW-0808">Transferase</keyword>
<organism evidence="4">
    <name type="scientific">bioreactor metagenome</name>
    <dbReference type="NCBI Taxonomy" id="1076179"/>
    <lineage>
        <taxon>unclassified sequences</taxon>
        <taxon>metagenomes</taxon>
        <taxon>ecological metagenomes</taxon>
    </lineage>
</organism>
<protein>
    <submittedName>
        <fullName evidence="4">1-acyl-sn-glycerol-3-phosphate acyltransferase</fullName>
        <ecNumber evidence="4">2.3.1.-</ecNumber>
    </submittedName>
</protein>
<evidence type="ECO:0000256" key="1">
    <source>
        <dbReference type="ARBA" id="ARBA00022679"/>
    </source>
</evidence>
<dbReference type="AlphaFoldDB" id="A0A645E1E5"/>
<name>A0A645E1E5_9ZZZZ</name>
<dbReference type="Pfam" id="PF01553">
    <property type="entry name" value="Acyltransferase"/>
    <property type="match status" value="1"/>
</dbReference>